<dbReference type="Gene3D" id="3.90.226.10">
    <property type="entry name" value="2-enoyl-CoA Hydratase, Chain A, domain 1"/>
    <property type="match status" value="1"/>
</dbReference>
<organism evidence="2 3">
    <name type="scientific">SAR86 cluster bacterium</name>
    <dbReference type="NCBI Taxonomy" id="2030880"/>
    <lineage>
        <taxon>Bacteria</taxon>
        <taxon>Pseudomonadati</taxon>
        <taxon>Pseudomonadota</taxon>
        <taxon>Gammaproteobacteria</taxon>
        <taxon>SAR86 cluster</taxon>
    </lineage>
</organism>
<dbReference type="InterPro" id="IPR029045">
    <property type="entry name" value="ClpP/crotonase-like_dom_sf"/>
</dbReference>
<sequence>MNKSLATLTKHNDVSIITLDDGKANVFSYDMLFALNECLKDVPKDSGSLVIAGREGIFSGGFDLKTLASGDVDAIIKMVSLGNKTLLDLYSFPRPIVAAVSGHSVALGIFITCCADYRIAINGQYICQANEVRNNMDIPIQMMEIVKARVNKRFFYRAVLHGDPLNMKESLEAGYLDELTSPEDFMNRVLEKAEDLATLGHPFYEKTKSIAQADTVKKISDALEDY</sequence>
<gene>
    <name evidence="2" type="ORF">ISR29_01075</name>
</gene>
<dbReference type="SUPFAM" id="SSF52096">
    <property type="entry name" value="ClpP/crotonase"/>
    <property type="match status" value="1"/>
</dbReference>
<evidence type="ECO:0000256" key="1">
    <source>
        <dbReference type="ARBA" id="ARBA00005254"/>
    </source>
</evidence>
<dbReference type="CDD" id="cd06558">
    <property type="entry name" value="crotonase-like"/>
    <property type="match status" value="1"/>
</dbReference>
<dbReference type="InterPro" id="IPR001753">
    <property type="entry name" value="Enoyl-CoA_hydra/iso"/>
</dbReference>
<dbReference type="GO" id="GO:0003824">
    <property type="term" value="F:catalytic activity"/>
    <property type="evidence" value="ECO:0007669"/>
    <property type="project" value="UniProtKB-ARBA"/>
</dbReference>
<dbReference type="EMBL" id="JADHSG010000001">
    <property type="protein sequence ID" value="MBL6902779.1"/>
    <property type="molecule type" value="Genomic_DNA"/>
</dbReference>
<comment type="similarity">
    <text evidence="1">Belongs to the enoyl-CoA hydratase/isomerase family.</text>
</comment>
<name>A0A937JF48_9GAMM</name>
<dbReference type="PANTHER" id="PTHR11941">
    <property type="entry name" value="ENOYL-COA HYDRATASE-RELATED"/>
    <property type="match status" value="1"/>
</dbReference>
<evidence type="ECO:0000313" key="2">
    <source>
        <dbReference type="EMBL" id="MBL6902779.1"/>
    </source>
</evidence>
<dbReference type="Proteomes" id="UP000705230">
    <property type="component" value="Unassembled WGS sequence"/>
</dbReference>
<accession>A0A937JF48</accession>
<dbReference type="PANTHER" id="PTHR11941:SF54">
    <property type="entry name" value="ENOYL-COA HYDRATASE, MITOCHONDRIAL"/>
    <property type="match status" value="1"/>
</dbReference>
<reference evidence="2" key="1">
    <citation type="submission" date="2020-10" db="EMBL/GenBank/DDBJ databases">
        <title>Microbiome of the Black Sea water column analyzed by genome centric metagenomics.</title>
        <authorList>
            <person name="Cabello-Yeves P.J."/>
            <person name="Callieri C."/>
            <person name="Picazo A."/>
            <person name="Mehrshad M."/>
            <person name="Haro-Moreno J.M."/>
            <person name="Roda-Garcia J."/>
            <person name="Dzembekova N."/>
            <person name="Slabakova V."/>
            <person name="Slabakova N."/>
            <person name="Moncheva S."/>
            <person name="Rodriguez-Valera F."/>
        </authorList>
    </citation>
    <scope>NUCLEOTIDE SEQUENCE</scope>
    <source>
        <strain evidence="2">BS30m-G43</strain>
    </source>
</reference>
<comment type="caution">
    <text evidence="2">The sequence shown here is derived from an EMBL/GenBank/DDBJ whole genome shotgun (WGS) entry which is preliminary data.</text>
</comment>
<evidence type="ECO:0000313" key="3">
    <source>
        <dbReference type="Proteomes" id="UP000705230"/>
    </source>
</evidence>
<dbReference type="GO" id="GO:0006635">
    <property type="term" value="P:fatty acid beta-oxidation"/>
    <property type="evidence" value="ECO:0007669"/>
    <property type="project" value="TreeGrafter"/>
</dbReference>
<dbReference type="Pfam" id="PF00378">
    <property type="entry name" value="ECH_1"/>
    <property type="match status" value="1"/>
</dbReference>
<dbReference type="AlphaFoldDB" id="A0A937JF48"/>
<dbReference type="NCBIfam" id="NF004858">
    <property type="entry name" value="PRK06213.1"/>
    <property type="match status" value="1"/>
</dbReference>
<proteinExistence type="inferred from homology"/>
<protein>
    <submittedName>
        <fullName evidence="2">Crotonase/enoyl-CoA hydratase family protein</fullName>
    </submittedName>
</protein>